<evidence type="ECO:0000313" key="1">
    <source>
        <dbReference type="EMBL" id="PCE34395.1"/>
    </source>
</evidence>
<dbReference type="EMBL" id="MTZU01000003">
    <property type="protein sequence ID" value="PCE34395.1"/>
    <property type="molecule type" value="Genomic_DNA"/>
</dbReference>
<accession>A0A2A4FMP7</accession>
<name>A0A2A4FMP7_9BURK</name>
<comment type="caution">
    <text evidence="1">The sequence shown here is derived from an EMBL/GenBank/DDBJ whole genome shotgun (WGS) entry which is preliminary data.</text>
</comment>
<sequence>MADISPDHRADSYSRYLARVPGLLDAKGTPIQPPVKQELPGGYLIGLQDPYLAVMRPSLVTWIRARSDVM</sequence>
<evidence type="ECO:0000313" key="2">
    <source>
        <dbReference type="Proteomes" id="UP000217994"/>
    </source>
</evidence>
<dbReference type="RefSeq" id="WP_084907427.1">
    <property type="nucleotide sequence ID" value="NZ_CP020738.1"/>
</dbReference>
<reference evidence="1 2" key="1">
    <citation type="submission" date="2017-01" db="EMBL/GenBank/DDBJ databases">
        <title>Whole-Genome Shotgun Sequencing of Two beta-Proteobacterial Species in Search of the Bulgecin Biosynthetic Cluster.</title>
        <authorList>
            <person name="Horsman M.E."/>
            <person name="Marous D.R."/>
            <person name="Li R."/>
            <person name="Oliver R.A."/>
            <person name="Byun B."/>
            <person name="Emrich S.J."/>
            <person name="Boggess B."/>
            <person name="Townsend C.A."/>
            <person name="Mobashery S."/>
        </authorList>
    </citation>
    <scope>NUCLEOTIDE SEQUENCE [LARGE SCALE GENOMIC DNA]</scope>
    <source>
        <strain evidence="1 2">ATCC 31433</strain>
    </source>
</reference>
<proteinExistence type="predicted"/>
<organism evidence="1 2">
    <name type="scientific">Burkholderia ubonensis subsp. mesacidophila</name>
    <dbReference type="NCBI Taxonomy" id="265293"/>
    <lineage>
        <taxon>Bacteria</taxon>
        <taxon>Pseudomonadati</taxon>
        <taxon>Pseudomonadota</taxon>
        <taxon>Betaproteobacteria</taxon>
        <taxon>Burkholderiales</taxon>
        <taxon>Burkholderiaceae</taxon>
        <taxon>Burkholderia</taxon>
        <taxon>Burkholderia cepacia complex</taxon>
    </lineage>
</organism>
<protein>
    <submittedName>
        <fullName evidence="1">Uncharacterized protein</fullName>
    </submittedName>
</protein>
<dbReference type="GeneID" id="69001647"/>
<dbReference type="AlphaFoldDB" id="A0A2A4FMP7"/>
<dbReference type="Proteomes" id="UP000217994">
    <property type="component" value="Unassembled WGS sequence"/>
</dbReference>
<gene>
    <name evidence="1" type="ORF">BZL54_00680</name>
</gene>